<dbReference type="PROSITE" id="PS51257">
    <property type="entry name" value="PROKAR_LIPOPROTEIN"/>
    <property type="match status" value="1"/>
</dbReference>
<dbReference type="InterPro" id="IPR039424">
    <property type="entry name" value="SBP_5"/>
</dbReference>
<feature type="chain" id="PRO_5019522916" evidence="5">
    <location>
        <begin position="25"/>
        <end position="537"/>
    </location>
</feature>
<dbReference type="GO" id="GO:1904680">
    <property type="term" value="F:peptide transmembrane transporter activity"/>
    <property type="evidence" value="ECO:0007669"/>
    <property type="project" value="TreeGrafter"/>
</dbReference>
<gene>
    <name evidence="7" type="ORF">D1B32_01725</name>
</gene>
<dbReference type="GO" id="GO:0042597">
    <property type="term" value="C:periplasmic space"/>
    <property type="evidence" value="ECO:0007669"/>
    <property type="project" value="UniProtKB-ARBA"/>
</dbReference>
<name>A0A417YNG7_9BACI</name>
<feature type="signal peptide" evidence="5">
    <location>
        <begin position="1"/>
        <end position="24"/>
    </location>
</feature>
<proteinExistence type="inferred from homology"/>
<dbReference type="GO" id="GO:0043190">
    <property type="term" value="C:ATP-binding cassette (ABC) transporter complex"/>
    <property type="evidence" value="ECO:0007669"/>
    <property type="project" value="InterPro"/>
</dbReference>
<keyword evidence="8" id="KW-1185">Reference proteome</keyword>
<dbReference type="OrthoDB" id="9796817at2"/>
<dbReference type="InterPro" id="IPR023765">
    <property type="entry name" value="SBP_5_CS"/>
</dbReference>
<dbReference type="PIRSF" id="PIRSF002741">
    <property type="entry name" value="MppA"/>
    <property type="match status" value="1"/>
</dbReference>
<dbReference type="Pfam" id="PF00496">
    <property type="entry name" value="SBP_bac_5"/>
    <property type="match status" value="1"/>
</dbReference>
<dbReference type="GO" id="GO:0015833">
    <property type="term" value="P:peptide transport"/>
    <property type="evidence" value="ECO:0007669"/>
    <property type="project" value="TreeGrafter"/>
</dbReference>
<dbReference type="EMBL" id="QWEH01000001">
    <property type="protein sequence ID" value="RHW35364.1"/>
    <property type="molecule type" value="Genomic_DNA"/>
</dbReference>
<accession>A0A417YNG7</accession>
<evidence type="ECO:0000313" key="8">
    <source>
        <dbReference type="Proteomes" id="UP000285456"/>
    </source>
</evidence>
<dbReference type="PANTHER" id="PTHR30290">
    <property type="entry name" value="PERIPLASMIC BINDING COMPONENT OF ABC TRANSPORTER"/>
    <property type="match status" value="1"/>
</dbReference>
<comment type="caution">
    <text evidence="7">The sequence shown here is derived from an EMBL/GenBank/DDBJ whole genome shotgun (WGS) entry which is preliminary data.</text>
</comment>
<reference evidence="7 8" key="1">
    <citation type="journal article" date="2007" name="Int. J. Syst. Evol. Microbiol.">
        <title>Oceanobacillus profundus sp. nov., isolated from a deep-sea sediment core.</title>
        <authorList>
            <person name="Kim Y.G."/>
            <person name="Choi D.H."/>
            <person name="Hyun S."/>
            <person name="Cho B.C."/>
        </authorList>
    </citation>
    <scope>NUCLEOTIDE SEQUENCE [LARGE SCALE GENOMIC DNA]</scope>
    <source>
        <strain evidence="7 8">DSM 18246</strain>
    </source>
</reference>
<evidence type="ECO:0000313" key="7">
    <source>
        <dbReference type="EMBL" id="RHW35364.1"/>
    </source>
</evidence>
<sequence length="537" mass="58776">MKLSKKSLLLLVFGLLLSVLVACASEPDENDSANEGTDEGTEDAAPAGEQDLMIATLSDAVSLDPAGSNDTPSSNVQANIFESLTKQDENMEVQPSLAESWEQVEDTVWEFKLREGVKFHDGTDFNAEAVKASIERILDPEVASPRLFLYEMITDIEVVDDYTIRFTTEYPFSPLPAHLAHNGGGIISPAVIEEDYAAIEAGEDPGSVINEKPYGTGFFKFEEWQPGTQITLVKNDDYWGEQALLDSVTFKVVGEGLTRVAELETGTSHIADPISPNDVAQIEGMDGASPAKQASVSLSYIGFNMEKEPFNDPLVRQAINLAVDKEQIITGIYDGNGVPAVGPLAPGVLGYDENAPGLEYDPDRARELLAEAGYEDGFSTTLWTNDSPERMDTATNLQAQLADFGIKVEIEVLEWGAYLEQTAQGEHDMFILGWSTVTGDADYGLYPLFHSDNVGEPGNRTFLKDDELDALLEEARQEAEPDARLELYSEIQTKLTDLAPMLYIHHQEFLLGVSDKVQGLTQLPTGILQLHEVSIQE</sequence>
<dbReference type="PANTHER" id="PTHR30290:SF9">
    <property type="entry name" value="OLIGOPEPTIDE-BINDING PROTEIN APPA"/>
    <property type="match status" value="1"/>
</dbReference>
<dbReference type="PROSITE" id="PS01040">
    <property type="entry name" value="SBP_BACTERIAL_5"/>
    <property type="match status" value="1"/>
</dbReference>
<evidence type="ECO:0000256" key="1">
    <source>
        <dbReference type="ARBA" id="ARBA00004193"/>
    </source>
</evidence>
<keyword evidence="3" id="KW-0813">Transport</keyword>
<organism evidence="7 8">
    <name type="scientific">Oceanobacillus profundus</name>
    <dbReference type="NCBI Taxonomy" id="372463"/>
    <lineage>
        <taxon>Bacteria</taxon>
        <taxon>Bacillati</taxon>
        <taxon>Bacillota</taxon>
        <taxon>Bacilli</taxon>
        <taxon>Bacillales</taxon>
        <taxon>Bacillaceae</taxon>
        <taxon>Oceanobacillus</taxon>
    </lineage>
</organism>
<dbReference type="RefSeq" id="WP_095307699.1">
    <property type="nucleotide sequence ID" value="NZ_JAMAWL010000007.1"/>
</dbReference>
<dbReference type="CDD" id="cd08499">
    <property type="entry name" value="PBP2_Ylib_like"/>
    <property type="match status" value="1"/>
</dbReference>
<evidence type="ECO:0000256" key="3">
    <source>
        <dbReference type="ARBA" id="ARBA00022448"/>
    </source>
</evidence>
<feature type="domain" description="Solute-binding protein family 5" evidence="6">
    <location>
        <begin position="92"/>
        <end position="454"/>
    </location>
</feature>
<dbReference type="Gene3D" id="3.40.190.10">
    <property type="entry name" value="Periplasmic binding protein-like II"/>
    <property type="match status" value="1"/>
</dbReference>
<evidence type="ECO:0000256" key="5">
    <source>
        <dbReference type="SAM" id="SignalP"/>
    </source>
</evidence>
<dbReference type="InterPro" id="IPR000914">
    <property type="entry name" value="SBP_5_dom"/>
</dbReference>
<protein>
    <submittedName>
        <fullName evidence="7">Glutathione ABC transporter substrate-binding protein</fullName>
    </submittedName>
</protein>
<comment type="subcellular location">
    <subcellularLocation>
        <location evidence="1">Cell membrane</location>
        <topology evidence="1">Lipid-anchor</topology>
    </subcellularLocation>
</comment>
<comment type="similarity">
    <text evidence="2">Belongs to the bacterial solute-binding protein 5 family.</text>
</comment>
<dbReference type="AlphaFoldDB" id="A0A417YNG7"/>
<evidence type="ECO:0000259" key="6">
    <source>
        <dbReference type="Pfam" id="PF00496"/>
    </source>
</evidence>
<dbReference type="Proteomes" id="UP000285456">
    <property type="component" value="Unassembled WGS sequence"/>
</dbReference>
<evidence type="ECO:0000256" key="4">
    <source>
        <dbReference type="ARBA" id="ARBA00022729"/>
    </source>
</evidence>
<dbReference type="Gene3D" id="3.90.76.10">
    <property type="entry name" value="Dipeptide-binding Protein, Domain 1"/>
    <property type="match status" value="1"/>
</dbReference>
<dbReference type="Gene3D" id="3.10.105.10">
    <property type="entry name" value="Dipeptide-binding Protein, Domain 3"/>
    <property type="match status" value="1"/>
</dbReference>
<keyword evidence="4 5" id="KW-0732">Signal</keyword>
<dbReference type="InterPro" id="IPR030678">
    <property type="entry name" value="Peptide/Ni-bd"/>
</dbReference>
<evidence type="ECO:0000256" key="2">
    <source>
        <dbReference type="ARBA" id="ARBA00005695"/>
    </source>
</evidence>
<dbReference type="SUPFAM" id="SSF53850">
    <property type="entry name" value="Periplasmic binding protein-like II"/>
    <property type="match status" value="1"/>
</dbReference>